<protein>
    <recommendedName>
        <fullName evidence="1">CARD domain-containing protein</fullName>
    </recommendedName>
</protein>
<dbReference type="Pfam" id="PF00619">
    <property type="entry name" value="CARD"/>
    <property type="match status" value="1"/>
</dbReference>
<reference evidence="2" key="1">
    <citation type="submission" date="2015-07" db="EMBL/GenBank/DDBJ databases">
        <title>MeaNS - Measles Nucleotide Surveillance Program.</title>
        <authorList>
            <person name="Tran T."/>
            <person name="Druce J."/>
        </authorList>
    </citation>
    <scope>NUCLEOTIDE SEQUENCE</scope>
    <source>
        <strain evidence="2">UCB-OBI-ISO-001</strain>
        <tissue evidence="2">Gonad</tissue>
    </source>
</reference>
<dbReference type="OrthoDB" id="10067129at2759"/>
<dbReference type="GO" id="GO:0070513">
    <property type="term" value="F:death domain binding"/>
    <property type="evidence" value="ECO:0007669"/>
    <property type="project" value="InterPro"/>
</dbReference>
<dbReference type="CDD" id="cd01671">
    <property type="entry name" value="CARD"/>
    <property type="match status" value="1"/>
</dbReference>
<gene>
    <name evidence="2" type="ORF">OCBIM_22025518mg</name>
</gene>
<dbReference type="GO" id="GO:0042981">
    <property type="term" value="P:regulation of apoptotic process"/>
    <property type="evidence" value="ECO:0007669"/>
    <property type="project" value="InterPro"/>
</dbReference>
<dbReference type="InterPro" id="IPR037939">
    <property type="entry name" value="CRADD"/>
</dbReference>
<feature type="domain" description="CARD" evidence="1">
    <location>
        <begin position="1"/>
        <end position="90"/>
    </location>
</feature>
<name>A0A0L8GYW2_OCTBM</name>
<dbReference type="PANTHER" id="PTHR15034:SF5">
    <property type="entry name" value="DEATH DOMAIN-CONTAINING PROTEIN CRADD"/>
    <property type="match status" value="1"/>
</dbReference>
<dbReference type="InterPro" id="IPR011029">
    <property type="entry name" value="DEATH-like_dom_sf"/>
</dbReference>
<dbReference type="GO" id="GO:0002020">
    <property type="term" value="F:protease binding"/>
    <property type="evidence" value="ECO:0007669"/>
    <property type="project" value="InterPro"/>
</dbReference>
<proteinExistence type="predicted"/>
<dbReference type="STRING" id="37653.A0A0L8GYW2"/>
<dbReference type="Gene3D" id="1.10.533.10">
    <property type="entry name" value="Death Domain, Fas"/>
    <property type="match status" value="1"/>
</dbReference>
<dbReference type="PROSITE" id="PS50209">
    <property type="entry name" value="CARD"/>
    <property type="match status" value="1"/>
</dbReference>
<evidence type="ECO:0000313" key="2">
    <source>
        <dbReference type="EMBL" id="KOF82231.1"/>
    </source>
</evidence>
<dbReference type="InterPro" id="IPR001315">
    <property type="entry name" value="CARD"/>
</dbReference>
<evidence type="ECO:0000259" key="1">
    <source>
        <dbReference type="PROSITE" id="PS50209"/>
    </source>
</evidence>
<sequence>MDEKHKELLELHRSKFVRAIDVDRIYSILKSADVLSDDDISTINSQTSKTAKVEKLLDILPSKGMLAFQNLCHALETTYPHLLTLMFLGGNHKNATVATLTI</sequence>
<dbReference type="EMBL" id="KQ419831">
    <property type="protein sequence ID" value="KOF82231.1"/>
    <property type="molecule type" value="Genomic_DNA"/>
</dbReference>
<dbReference type="SUPFAM" id="SSF47986">
    <property type="entry name" value="DEATH domain"/>
    <property type="match status" value="1"/>
</dbReference>
<accession>A0A0L8GYW2</accession>
<dbReference type="PANTHER" id="PTHR15034">
    <property type="entry name" value="DEATH DOMAIN-CONTAINING PROTEIN CRADD"/>
    <property type="match status" value="1"/>
</dbReference>
<organism evidence="2">
    <name type="scientific">Octopus bimaculoides</name>
    <name type="common">California two-spotted octopus</name>
    <dbReference type="NCBI Taxonomy" id="37653"/>
    <lineage>
        <taxon>Eukaryota</taxon>
        <taxon>Metazoa</taxon>
        <taxon>Spiralia</taxon>
        <taxon>Lophotrochozoa</taxon>
        <taxon>Mollusca</taxon>
        <taxon>Cephalopoda</taxon>
        <taxon>Coleoidea</taxon>
        <taxon>Octopodiformes</taxon>
        <taxon>Octopoda</taxon>
        <taxon>Incirrata</taxon>
        <taxon>Octopodidae</taxon>
        <taxon>Octopus</taxon>
    </lineage>
</organism>
<dbReference type="AlphaFoldDB" id="A0A0L8GYW2"/>